<dbReference type="InterPro" id="IPR044730">
    <property type="entry name" value="RNase_H-like_dom_plant"/>
</dbReference>
<evidence type="ECO:0000259" key="3">
    <source>
        <dbReference type="PROSITE" id="PS50158"/>
    </source>
</evidence>
<dbReference type="AlphaFoldDB" id="A0AAD9ZKU9"/>
<proteinExistence type="predicted"/>
<dbReference type="GO" id="GO:0008270">
    <property type="term" value="F:zinc ion binding"/>
    <property type="evidence" value="ECO:0007669"/>
    <property type="project" value="UniProtKB-KW"/>
</dbReference>
<keyword evidence="1" id="KW-0862">Zinc</keyword>
<organism evidence="4 5">
    <name type="scientific">Dipteronia sinensis</name>
    <dbReference type="NCBI Taxonomy" id="43782"/>
    <lineage>
        <taxon>Eukaryota</taxon>
        <taxon>Viridiplantae</taxon>
        <taxon>Streptophyta</taxon>
        <taxon>Embryophyta</taxon>
        <taxon>Tracheophyta</taxon>
        <taxon>Spermatophyta</taxon>
        <taxon>Magnoliopsida</taxon>
        <taxon>eudicotyledons</taxon>
        <taxon>Gunneridae</taxon>
        <taxon>Pentapetalae</taxon>
        <taxon>rosids</taxon>
        <taxon>malvids</taxon>
        <taxon>Sapindales</taxon>
        <taxon>Sapindaceae</taxon>
        <taxon>Hippocastanoideae</taxon>
        <taxon>Acereae</taxon>
        <taxon>Dipteronia</taxon>
    </lineage>
</organism>
<dbReference type="PANTHER" id="PTHR47074:SF75">
    <property type="entry name" value="RNASE H TYPE-1 DOMAIN-CONTAINING PROTEIN"/>
    <property type="match status" value="1"/>
</dbReference>
<dbReference type="Gene3D" id="4.10.60.10">
    <property type="entry name" value="Zinc finger, CCHC-type"/>
    <property type="match status" value="1"/>
</dbReference>
<evidence type="ECO:0000313" key="5">
    <source>
        <dbReference type="Proteomes" id="UP001281410"/>
    </source>
</evidence>
<keyword evidence="5" id="KW-1185">Reference proteome</keyword>
<gene>
    <name evidence="4" type="ORF">Dsin_030315</name>
</gene>
<reference evidence="4" key="1">
    <citation type="journal article" date="2023" name="Plant J.">
        <title>Genome sequences and population genomics provide insights into the demographic history, inbreeding, and mutation load of two 'living fossil' tree species of Dipteronia.</title>
        <authorList>
            <person name="Feng Y."/>
            <person name="Comes H.P."/>
            <person name="Chen J."/>
            <person name="Zhu S."/>
            <person name="Lu R."/>
            <person name="Zhang X."/>
            <person name="Li P."/>
            <person name="Qiu J."/>
            <person name="Olsen K.M."/>
            <person name="Qiu Y."/>
        </authorList>
    </citation>
    <scope>NUCLEOTIDE SEQUENCE</scope>
    <source>
        <strain evidence="4">NBL</strain>
    </source>
</reference>
<dbReference type="InterPro" id="IPR036875">
    <property type="entry name" value="Znf_CCHC_sf"/>
</dbReference>
<dbReference type="PANTHER" id="PTHR47074">
    <property type="entry name" value="BNAC02G40300D PROTEIN"/>
    <property type="match status" value="1"/>
</dbReference>
<dbReference type="EMBL" id="JANJYJ010000010">
    <property type="protein sequence ID" value="KAK3183029.1"/>
    <property type="molecule type" value="Genomic_DNA"/>
</dbReference>
<dbReference type="GO" id="GO:0003676">
    <property type="term" value="F:nucleic acid binding"/>
    <property type="evidence" value="ECO:0007669"/>
    <property type="project" value="InterPro"/>
</dbReference>
<evidence type="ECO:0000256" key="1">
    <source>
        <dbReference type="PROSITE-ProRule" id="PRU00047"/>
    </source>
</evidence>
<dbReference type="CDD" id="cd06222">
    <property type="entry name" value="RNase_H_like"/>
    <property type="match status" value="1"/>
</dbReference>
<dbReference type="Proteomes" id="UP001281410">
    <property type="component" value="Unassembled WGS sequence"/>
</dbReference>
<keyword evidence="1" id="KW-0863">Zinc-finger</keyword>
<dbReference type="SUPFAM" id="SSF57756">
    <property type="entry name" value="Retrovirus zinc finger-like domains"/>
    <property type="match status" value="1"/>
</dbReference>
<accession>A0AAD9ZKU9</accession>
<dbReference type="Gene3D" id="3.30.420.10">
    <property type="entry name" value="Ribonuclease H-like superfamily/Ribonuclease H"/>
    <property type="match status" value="1"/>
</dbReference>
<protein>
    <recommendedName>
        <fullName evidence="3">CCHC-type domain-containing protein</fullName>
    </recommendedName>
</protein>
<dbReference type="InterPro" id="IPR036397">
    <property type="entry name" value="RNaseH_sf"/>
</dbReference>
<name>A0AAD9ZKU9_9ROSI</name>
<dbReference type="InterPro" id="IPR002156">
    <property type="entry name" value="RNaseH_domain"/>
</dbReference>
<dbReference type="GO" id="GO:0004523">
    <property type="term" value="F:RNA-DNA hybrid ribonuclease activity"/>
    <property type="evidence" value="ECO:0007669"/>
    <property type="project" value="InterPro"/>
</dbReference>
<dbReference type="SMART" id="SM00343">
    <property type="entry name" value="ZnF_C2HC"/>
    <property type="match status" value="2"/>
</dbReference>
<dbReference type="PROSITE" id="PS50158">
    <property type="entry name" value="ZF_CCHC"/>
    <property type="match status" value="1"/>
</dbReference>
<feature type="region of interest" description="Disordered" evidence="2">
    <location>
        <begin position="341"/>
        <end position="365"/>
    </location>
</feature>
<feature type="domain" description="CCHC-type" evidence="3">
    <location>
        <begin position="367"/>
        <end position="382"/>
    </location>
</feature>
<dbReference type="InterPro" id="IPR001878">
    <property type="entry name" value="Znf_CCHC"/>
</dbReference>
<evidence type="ECO:0000313" key="4">
    <source>
        <dbReference type="EMBL" id="KAK3183029.1"/>
    </source>
</evidence>
<dbReference type="SUPFAM" id="SSF53098">
    <property type="entry name" value="Ribonuclease H-like"/>
    <property type="match status" value="1"/>
</dbReference>
<dbReference type="InterPro" id="IPR052929">
    <property type="entry name" value="RNase_H-like_EbsB-rel"/>
</dbReference>
<dbReference type="Pfam" id="PF13456">
    <property type="entry name" value="RVT_3"/>
    <property type="match status" value="1"/>
</dbReference>
<evidence type="ECO:0000256" key="2">
    <source>
        <dbReference type="SAM" id="MobiDB-lite"/>
    </source>
</evidence>
<keyword evidence="1" id="KW-0479">Metal-binding</keyword>
<sequence>MANLNKRGILTDPFCRRCGKEIESTDHALIWCSKDVEVWSSSVFWSLIADWKGLYCDELLRWLLSKVKMEDLEVFCIVIWAIWRERNCFIHQKKSRAAGETLDWVENFLLEFQNTKRVFKAKKGRNCSMSQLAWCPPPRGSLKLNTDAAVKHHSNFIGVGATIRDGDGKVIAALSKPISGIFTAEMGELLAVREGLLLVKFLKLSIQWVEVDASNVDFVVNSTDFLGGFAGCVIEDIKALSKDVGVLKCQAIPRSGNGVAHTLTALAFSYREEKIWQVGHPTEWNIPQDVQSKIIHLPPFCVQAGRPKKKRFKYAGEHGNGKTRNCTICKKSGHNRQNCKNAQPCQAPQPCPSATSATSKRPRRPYKCRKCGEEGHNLQKCPLASEVGGTT</sequence>
<comment type="caution">
    <text evidence="4">The sequence shown here is derived from an EMBL/GenBank/DDBJ whole genome shotgun (WGS) entry which is preliminary data.</text>
</comment>
<dbReference type="InterPro" id="IPR012337">
    <property type="entry name" value="RNaseH-like_sf"/>
</dbReference>